<proteinExistence type="predicted"/>
<organism evidence="1 2">
    <name type="scientific">Oryza sativa subsp. japonica</name>
    <name type="common">Rice</name>
    <dbReference type="NCBI Taxonomy" id="39947"/>
    <lineage>
        <taxon>Eukaryota</taxon>
        <taxon>Viridiplantae</taxon>
        <taxon>Streptophyta</taxon>
        <taxon>Embryophyta</taxon>
        <taxon>Tracheophyta</taxon>
        <taxon>Spermatophyta</taxon>
        <taxon>Magnoliopsida</taxon>
        <taxon>Liliopsida</taxon>
        <taxon>Poales</taxon>
        <taxon>Poaceae</taxon>
        <taxon>BOP clade</taxon>
        <taxon>Oryzoideae</taxon>
        <taxon>Oryzeae</taxon>
        <taxon>Oryzinae</taxon>
        <taxon>Oryza</taxon>
        <taxon>Oryza sativa</taxon>
    </lineage>
</organism>
<protein>
    <submittedName>
        <fullName evidence="1">Uncharacterized protein</fullName>
    </submittedName>
</protein>
<dbReference type="GO" id="GO:2000762">
    <property type="term" value="P:regulation of phenylpropanoid metabolic process"/>
    <property type="evidence" value="ECO:0007669"/>
    <property type="project" value="InterPro"/>
</dbReference>
<dbReference type="GO" id="GO:0016592">
    <property type="term" value="C:mediator complex"/>
    <property type="evidence" value="ECO:0007669"/>
    <property type="project" value="InterPro"/>
</dbReference>
<dbReference type="PANTHER" id="PTHR33739:SF5">
    <property type="entry name" value="MEDIATOR OF RNA POLYMERASE II TRANSCRIPTION SUBUNIT 33A"/>
    <property type="match status" value="1"/>
</dbReference>
<name>Q6Z5U0_ORYSJ</name>
<dbReference type="InterPro" id="IPR039638">
    <property type="entry name" value="MED33A/B"/>
</dbReference>
<sequence length="93" mass="9308">MAAPSAAAAWVDWAAEYTKAAQAESRPPAEWAARVASVVAAAGDAPWSPGLAEMLARALLYGGGGAAWKYAEAALAAGLASPALLLAILSTRV</sequence>
<dbReference type="EMBL" id="AP005098">
    <property type="protein sequence ID" value="BAC83690.1"/>
    <property type="molecule type" value="Genomic_DNA"/>
</dbReference>
<evidence type="ECO:0000313" key="1">
    <source>
        <dbReference type="EMBL" id="BAC83690.1"/>
    </source>
</evidence>
<reference evidence="2" key="2">
    <citation type="journal article" date="2008" name="Nucleic Acids Res.">
        <title>The rice annotation project database (RAP-DB): 2008 update.</title>
        <authorList>
            <consortium name="The rice annotation project (RAP)"/>
        </authorList>
    </citation>
    <scope>GENOME REANNOTATION</scope>
    <source>
        <strain evidence="2">cv. Nipponbare</strain>
    </source>
</reference>
<dbReference type="AlphaFoldDB" id="Q6Z5U0"/>
<dbReference type="HOGENOM" id="CLU_1952439_0_0_1"/>
<accession>Q6Z5U0</accession>
<dbReference type="PANTHER" id="PTHR33739">
    <property type="entry name" value="OS07G0681500 PROTEIN"/>
    <property type="match status" value="1"/>
</dbReference>
<gene>
    <name evidence="1" type="primary">OSJNBa0008C11.43</name>
</gene>
<dbReference type="Proteomes" id="UP000000763">
    <property type="component" value="Chromosome 7"/>
</dbReference>
<reference evidence="2" key="1">
    <citation type="journal article" date="2005" name="Nature">
        <title>The map-based sequence of the rice genome.</title>
        <authorList>
            <consortium name="International rice genome sequencing project (IRGSP)"/>
            <person name="Matsumoto T."/>
            <person name="Wu J."/>
            <person name="Kanamori H."/>
            <person name="Katayose Y."/>
            <person name="Fujisawa M."/>
            <person name="Namiki N."/>
            <person name="Mizuno H."/>
            <person name="Yamamoto K."/>
            <person name="Antonio B.A."/>
            <person name="Baba T."/>
            <person name="Sakata K."/>
            <person name="Nagamura Y."/>
            <person name="Aoki H."/>
            <person name="Arikawa K."/>
            <person name="Arita K."/>
            <person name="Bito T."/>
            <person name="Chiden Y."/>
            <person name="Fujitsuka N."/>
            <person name="Fukunaka R."/>
            <person name="Hamada M."/>
            <person name="Harada C."/>
            <person name="Hayashi A."/>
            <person name="Hijishita S."/>
            <person name="Honda M."/>
            <person name="Hosokawa S."/>
            <person name="Ichikawa Y."/>
            <person name="Idonuma A."/>
            <person name="Iijima M."/>
            <person name="Ikeda M."/>
            <person name="Ikeno M."/>
            <person name="Ito K."/>
            <person name="Ito S."/>
            <person name="Ito T."/>
            <person name="Ito Y."/>
            <person name="Ito Y."/>
            <person name="Iwabuchi A."/>
            <person name="Kamiya K."/>
            <person name="Karasawa W."/>
            <person name="Kurita K."/>
            <person name="Katagiri S."/>
            <person name="Kikuta A."/>
            <person name="Kobayashi H."/>
            <person name="Kobayashi N."/>
            <person name="Machita K."/>
            <person name="Maehara T."/>
            <person name="Masukawa M."/>
            <person name="Mizubayashi T."/>
            <person name="Mukai Y."/>
            <person name="Nagasaki H."/>
            <person name="Nagata Y."/>
            <person name="Naito S."/>
            <person name="Nakashima M."/>
            <person name="Nakama Y."/>
            <person name="Nakamichi Y."/>
            <person name="Nakamura M."/>
            <person name="Meguro A."/>
            <person name="Negishi M."/>
            <person name="Ohta I."/>
            <person name="Ohta T."/>
            <person name="Okamoto M."/>
            <person name="Ono N."/>
            <person name="Saji S."/>
            <person name="Sakaguchi M."/>
            <person name="Sakai K."/>
            <person name="Shibata M."/>
            <person name="Shimokawa T."/>
            <person name="Song J."/>
            <person name="Takazaki Y."/>
            <person name="Terasawa K."/>
            <person name="Tsugane M."/>
            <person name="Tsuji K."/>
            <person name="Ueda S."/>
            <person name="Waki K."/>
            <person name="Yamagata H."/>
            <person name="Yamamoto M."/>
            <person name="Yamamoto S."/>
            <person name="Yamane H."/>
            <person name="Yoshiki S."/>
            <person name="Yoshihara R."/>
            <person name="Yukawa K."/>
            <person name="Zhong H."/>
            <person name="Yano M."/>
            <person name="Yuan Q."/>
            <person name="Ouyang S."/>
            <person name="Liu J."/>
            <person name="Jones K.M."/>
            <person name="Gansberger K."/>
            <person name="Moffat K."/>
            <person name="Hill J."/>
            <person name="Bera J."/>
            <person name="Fadrosh D."/>
            <person name="Jin S."/>
            <person name="Johri S."/>
            <person name="Kim M."/>
            <person name="Overton L."/>
            <person name="Reardon M."/>
            <person name="Tsitrin T."/>
            <person name="Vuong H."/>
            <person name="Weaver B."/>
            <person name="Ciecko A."/>
            <person name="Tallon L."/>
            <person name="Jackson J."/>
            <person name="Pai G."/>
            <person name="Aken S.V."/>
            <person name="Utterback T."/>
            <person name="Reidmuller S."/>
            <person name="Feldblyum T."/>
            <person name="Hsiao J."/>
            <person name="Zismann V."/>
            <person name="Iobst S."/>
            <person name="de Vazeille A.R."/>
            <person name="Buell C.R."/>
            <person name="Ying K."/>
            <person name="Li Y."/>
            <person name="Lu T."/>
            <person name="Huang Y."/>
            <person name="Zhao Q."/>
            <person name="Feng Q."/>
            <person name="Zhang L."/>
            <person name="Zhu J."/>
            <person name="Weng Q."/>
            <person name="Mu J."/>
            <person name="Lu Y."/>
            <person name="Fan D."/>
            <person name="Liu Y."/>
            <person name="Guan J."/>
            <person name="Zhang Y."/>
            <person name="Yu S."/>
            <person name="Liu X."/>
            <person name="Zhang Y."/>
            <person name="Hong G."/>
            <person name="Han B."/>
            <person name="Choisne N."/>
            <person name="Demange N."/>
            <person name="Orjeda G."/>
            <person name="Samain S."/>
            <person name="Cattolico L."/>
            <person name="Pelletier E."/>
            <person name="Couloux A."/>
            <person name="Segurens B."/>
            <person name="Wincker P."/>
            <person name="D'Hont A."/>
            <person name="Scarpelli C."/>
            <person name="Weissenbach J."/>
            <person name="Salanoubat M."/>
            <person name="Quetier F."/>
            <person name="Yu Y."/>
            <person name="Kim H.R."/>
            <person name="Rambo T."/>
            <person name="Currie J."/>
            <person name="Collura K."/>
            <person name="Luo M."/>
            <person name="Yang T."/>
            <person name="Ammiraju J.S.S."/>
            <person name="Engler F."/>
            <person name="Soderlund C."/>
            <person name="Wing R.A."/>
            <person name="Palmer L.E."/>
            <person name="de la Bastide M."/>
            <person name="Spiegel L."/>
            <person name="Nascimento L."/>
            <person name="Zutavern T."/>
            <person name="O'Shaughnessy A."/>
            <person name="Dike S."/>
            <person name="Dedhia N."/>
            <person name="Preston R."/>
            <person name="Balija V."/>
            <person name="McCombie W.R."/>
            <person name="Chow T."/>
            <person name="Chen H."/>
            <person name="Chung M."/>
            <person name="Chen C."/>
            <person name="Shaw J."/>
            <person name="Wu H."/>
            <person name="Hsiao K."/>
            <person name="Chao Y."/>
            <person name="Chu M."/>
            <person name="Cheng C."/>
            <person name="Hour A."/>
            <person name="Lee P."/>
            <person name="Lin S."/>
            <person name="Lin Y."/>
            <person name="Liou J."/>
            <person name="Liu S."/>
            <person name="Hsing Y."/>
            <person name="Raghuvanshi S."/>
            <person name="Mohanty A."/>
            <person name="Bharti A.K."/>
            <person name="Gaur A."/>
            <person name="Gupta V."/>
            <person name="Kumar D."/>
            <person name="Ravi V."/>
            <person name="Vij S."/>
            <person name="Kapur A."/>
            <person name="Khurana P."/>
            <person name="Khurana P."/>
            <person name="Khurana J.P."/>
            <person name="Tyagi A.K."/>
            <person name="Gaikwad K."/>
            <person name="Singh A."/>
            <person name="Dalal V."/>
            <person name="Srivastava S."/>
            <person name="Dixit A."/>
            <person name="Pal A.K."/>
            <person name="Ghazi I.A."/>
            <person name="Yadav M."/>
            <person name="Pandit A."/>
            <person name="Bhargava A."/>
            <person name="Sureshbabu K."/>
            <person name="Batra K."/>
            <person name="Sharma T.R."/>
            <person name="Mohapatra T."/>
            <person name="Singh N.K."/>
            <person name="Messing J."/>
            <person name="Nelson A.B."/>
            <person name="Fuks G."/>
            <person name="Kavchok S."/>
            <person name="Keizer G."/>
            <person name="Linton E."/>
            <person name="Llaca V."/>
            <person name="Song R."/>
            <person name="Tanyolac B."/>
            <person name="Young S."/>
            <person name="Ho-Il K."/>
            <person name="Hahn J.H."/>
            <person name="Sangsakoo G."/>
            <person name="Vanavichit A."/>
            <person name="de Mattos Luiz.A.T."/>
            <person name="Zimmer P.D."/>
            <person name="Malone G."/>
            <person name="Dellagostin O."/>
            <person name="de Oliveira A.C."/>
            <person name="Bevan M."/>
            <person name="Bancroft I."/>
            <person name="Minx P."/>
            <person name="Cordum H."/>
            <person name="Wilson R."/>
            <person name="Cheng Z."/>
            <person name="Jin W."/>
            <person name="Jiang J."/>
            <person name="Leong S.A."/>
            <person name="Iwama H."/>
            <person name="Gojobori T."/>
            <person name="Itoh T."/>
            <person name="Niimura Y."/>
            <person name="Fujii Y."/>
            <person name="Habara T."/>
            <person name="Sakai H."/>
            <person name="Sato Y."/>
            <person name="Wilson G."/>
            <person name="Kumar K."/>
            <person name="McCouch S."/>
            <person name="Juretic N."/>
            <person name="Hoen D."/>
            <person name="Wright S."/>
            <person name="Bruskiewich R."/>
            <person name="Bureau T."/>
            <person name="Miyao A."/>
            <person name="Hirochika H."/>
            <person name="Nishikawa T."/>
            <person name="Kadowaki K."/>
            <person name="Sugiura M."/>
            <person name="Burr B."/>
            <person name="Sasaki T."/>
        </authorList>
    </citation>
    <scope>NUCLEOTIDE SEQUENCE [LARGE SCALE GENOMIC DNA]</scope>
    <source>
        <strain evidence="2">cv. Nipponbare</strain>
    </source>
</reference>
<evidence type="ECO:0000313" key="2">
    <source>
        <dbReference type="Proteomes" id="UP000000763"/>
    </source>
</evidence>